<sequence length="522" mass="58678">MALNKIARTQLDTTAYYQKLLDLDVRFFVNDDNTAILEFPITRHKKPVPLSDVNVKSYIAIITPDGSHKIDYLEFYDELNGILRYTLPNDVLAQVGKHHAQVYISVNGVNDVVVERKIAFNVEDDYINSIDADTKLSYIRMFDDLYAAIQQRVVDIENAIKNASDYVTQITEARDQAYVDITNLVNQTKQEIETAINNYKSEILQALNESESKIEARSEYFIQQAENAKTEVTQAINNAELVKESKVRELIANLQSKEEAETSYESLLQQAKNYADSLISSNTGKAPLISGLDFNNFNATIQKSGEYYFDNGKNAPKNLTEGFVRYIKYATQTSDDTPEIINGYVEVIPKNNSQYVYGSWINSGVIAGWKKTFRIDLNEDLLTKNEVNSLVNNSKTELLQTINNTILDTGWVPITLLNGVTEYASDTIPSARLYKHNNMTILAIRGAVKGVSSAMTIGKLPNSFIETVSIGYTYMQQTSDENGKPQFTKWAIAKNGDLKTTGTSRTSYNSTLWLPIDTVMMG</sequence>
<evidence type="ECO:0000256" key="1">
    <source>
        <dbReference type="SAM" id="Coils"/>
    </source>
</evidence>
<name>A0A2H4J953_9CAUD</name>
<feature type="domain" description="BppU N-terminal" evidence="2">
    <location>
        <begin position="10"/>
        <end position="151"/>
    </location>
</feature>
<organism evidence="3">
    <name type="scientific">uncultured Caudovirales phage</name>
    <dbReference type="NCBI Taxonomy" id="2100421"/>
    <lineage>
        <taxon>Viruses</taxon>
        <taxon>Duplodnaviria</taxon>
        <taxon>Heunggongvirae</taxon>
        <taxon>Uroviricota</taxon>
        <taxon>Caudoviricetes</taxon>
        <taxon>Peduoviridae</taxon>
        <taxon>Maltschvirus</taxon>
        <taxon>Maltschvirus maltsch</taxon>
    </lineage>
</organism>
<dbReference type="Pfam" id="PF10651">
    <property type="entry name" value="BppU_N"/>
    <property type="match status" value="1"/>
</dbReference>
<dbReference type="EMBL" id="MF417908">
    <property type="protein sequence ID" value="ASN70523.1"/>
    <property type="molecule type" value="Genomic_DNA"/>
</dbReference>
<reference evidence="3" key="1">
    <citation type="submission" date="2017-06" db="EMBL/GenBank/DDBJ databases">
        <title>Novel phages from South African skin metaviromes.</title>
        <authorList>
            <person name="van Zyl L.J."/>
            <person name="Abrahams Y."/>
            <person name="Stander E.A."/>
            <person name="Kirby B.M."/>
            <person name="Clavaud C."/>
            <person name="Farcet C."/>
            <person name="Breton L."/>
            <person name="Trindade M.I."/>
        </authorList>
    </citation>
    <scope>NUCLEOTIDE SEQUENCE</scope>
</reference>
<accession>A0A2H4J953</accession>
<dbReference type="InterPro" id="IPR018913">
    <property type="entry name" value="BppU_N"/>
</dbReference>
<protein>
    <recommendedName>
        <fullName evidence="2">BppU N-terminal domain-containing protein</fullName>
    </recommendedName>
</protein>
<gene>
    <name evidence="3" type="ORF">10S1_20</name>
</gene>
<evidence type="ECO:0000259" key="2">
    <source>
        <dbReference type="Pfam" id="PF10651"/>
    </source>
</evidence>
<evidence type="ECO:0000313" key="3">
    <source>
        <dbReference type="EMBL" id="ASN70523.1"/>
    </source>
</evidence>
<proteinExistence type="predicted"/>
<dbReference type="Gene3D" id="2.60.40.3350">
    <property type="match status" value="1"/>
</dbReference>
<keyword evidence="1" id="KW-0175">Coiled coil</keyword>
<feature type="coiled-coil region" evidence="1">
    <location>
        <begin position="156"/>
        <end position="277"/>
    </location>
</feature>